<feature type="compositionally biased region" description="Polar residues" evidence="3">
    <location>
        <begin position="7"/>
        <end position="23"/>
    </location>
</feature>
<gene>
    <name evidence="4" type="ORF">TRITD_2Av1G022310</name>
</gene>
<dbReference type="Gene3D" id="6.10.280.150">
    <property type="match status" value="1"/>
</dbReference>
<dbReference type="EMBL" id="LT934113">
    <property type="protein sequence ID" value="VAH26042.1"/>
    <property type="molecule type" value="Genomic_DNA"/>
</dbReference>
<dbReference type="GO" id="GO:2000601">
    <property type="term" value="P:positive regulation of Arp2/3 complex-mediated actin nucleation"/>
    <property type="evidence" value="ECO:0007669"/>
    <property type="project" value="TreeGrafter"/>
</dbReference>
<evidence type="ECO:0000256" key="2">
    <source>
        <dbReference type="RuleBase" id="RU367034"/>
    </source>
</evidence>
<dbReference type="Gene3D" id="1.20.5.340">
    <property type="match status" value="1"/>
</dbReference>
<dbReference type="GO" id="GO:0034237">
    <property type="term" value="F:protein kinase A regulatory subunit binding"/>
    <property type="evidence" value="ECO:0007669"/>
    <property type="project" value="TreeGrafter"/>
</dbReference>
<keyword evidence="5" id="KW-1185">Reference proteome</keyword>
<dbReference type="GO" id="GO:0005856">
    <property type="term" value="C:cytoskeleton"/>
    <property type="evidence" value="ECO:0007669"/>
    <property type="project" value="UniProtKB-SubCell"/>
</dbReference>
<feature type="compositionally biased region" description="Polar residues" evidence="3">
    <location>
        <begin position="274"/>
        <end position="284"/>
    </location>
</feature>
<comment type="similarity">
    <text evidence="1 2">Belongs to the SCAR/WAVE family.</text>
</comment>
<comment type="function">
    <text evidence="2">Involved in regulation of actin and microtubule organization. Part of a WAVE complex that activates the Arp2/3 complex.</text>
</comment>
<evidence type="ECO:0000256" key="1">
    <source>
        <dbReference type="ARBA" id="ARBA00006993"/>
    </source>
</evidence>
<comment type="subcellular location">
    <subcellularLocation>
        <location evidence="2">Cytoplasm</location>
        <location evidence="2">Cytoskeleton</location>
    </subcellularLocation>
</comment>
<protein>
    <recommendedName>
        <fullName evidence="2">Protein SCAR</fullName>
    </recommendedName>
    <alternativeName>
        <fullName evidence="2">Protein WAVE</fullName>
    </alternativeName>
</protein>
<keyword evidence="2" id="KW-0206">Cytoskeleton</keyword>
<dbReference type="PANTHER" id="PTHR12902">
    <property type="entry name" value="WASP-1"/>
    <property type="match status" value="1"/>
</dbReference>
<dbReference type="GO" id="GO:0071933">
    <property type="term" value="F:Arp2/3 complex binding"/>
    <property type="evidence" value="ECO:0007669"/>
    <property type="project" value="TreeGrafter"/>
</dbReference>
<dbReference type="Proteomes" id="UP000324705">
    <property type="component" value="Chromosome 2A"/>
</dbReference>
<name>A0A9R1R2N5_TRITD</name>
<dbReference type="AlphaFoldDB" id="A0A9R1R2N5"/>
<evidence type="ECO:0000313" key="5">
    <source>
        <dbReference type="Proteomes" id="UP000324705"/>
    </source>
</evidence>
<keyword evidence="2" id="KW-0963">Cytoplasm</keyword>
<dbReference type="GO" id="GO:0030036">
    <property type="term" value="P:actin cytoskeleton organization"/>
    <property type="evidence" value="ECO:0007669"/>
    <property type="project" value="UniProtKB-UniRule"/>
</dbReference>
<dbReference type="OMA" id="ARPCFVQ"/>
<proteinExistence type="inferred from homology"/>
<accession>A0A9R1R2N5</accession>
<reference evidence="4 5" key="1">
    <citation type="submission" date="2017-09" db="EMBL/GenBank/DDBJ databases">
        <authorList>
            <consortium name="International Durum Wheat Genome Sequencing Consortium (IDWGSC)"/>
            <person name="Milanesi L."/>
        </authorList>
    </citation>
    <scope>NUCLEOTIDE SEQUENCE [LARGE SCALE GENOMIC DNA]</scope>
    <source>
        <strain evidence="5">cv. Svevo</strain>
    </source>
</reference>
<feature type="region of interest" description="Disordered" evidence="3">
    <location>
        <begin position="1"/>
        <end position="23"/>
    </location>
</feature>
<dbReference type="InterPro" id="IPR028288">
    <property type="entry name" value="SCAR/WAVE_fam"/>
</dbReference>
<dbReference type="PANTHER" id="PTHR12902:SF31">
    <property type="entry name" value="PROTEIN SCAR"/>
    <property type="match status" value="1"/>
</dbReference>
<feature type="region of interest" description="Disordered" evidence="3">
    <location>
        <begin position="252"/>
        <end position="297"/>
    </location>
</feature>
<keyword evidence="2" id="KW-0009">Actin-binding</keyword>
<evidence type="ECO:0000256" key="3">
    <source>
        <dbReference type="SAM" id="MobiDB-lite"/>
    </source>
</evidence>
<evidence type="ECO:0000313" key="4">
    <source>
        <dbReference type="EMBL" id="VAH26042.1"/>
    </source>
</evidence>
<organism evidence="4 5">
    <name type="scientific">Triticum turgidum subsp. durum</name>
    <name type="common">Durum wheat</name>
    <name type="synonym">Triticum durum</name>
    <dbReference type="NCBI Taxonomy" id="4567"/>
    <lineage>
        <taxon>Eukaryota</taxon>
        <taxon>Viridiplantae</taxon>
        <taxon>Streptophyta</taxon>
        <taxon>Embryophyta</taxon>
        <taxon>Tracheophyta</taxon>
        <taxon>Spermatophyta</taxon>
        <taxon>Magnoliopsida</taxon>
        <taxon>Liliopsida</taxon>
        <taxon>Poales</taxon>
        <taxon>Poaceae</taxon>
        <taxon>BOP clade</taxon>
        <taxon>Pooideae</taxon>
        <taxon>Triticodae</taxon>
        <taxon>Triticeae</taxon>
        <taxon>Triticinae</taxon>
        <taxon>Triticum</taxon>
    </lineage>
</organism>
<sequence length="405" mass="44426">MHARMEQSAQLLTPTLSRPKLTTNADELPEAVVLEDEGAAMAGFVGLLRQLGDLAQLAVEVFDGLHHQATAVSARARGLTLGARRLEAELTLVEEGLRRRRSARPCFLQQQDVAVACSYSAFSPAIRSEGLCRVAGHGVDRRRASARPVNHGVIVVGGTKPRSIAEHIRRCRGPPQLSMLDKYDAGGEGACLKRYTDPSFFRAQSAKHELFLQETKPKLQSSHKCSKFKTDALLDMLRQLKYRHIIGRIRRQMHSSHNQDSPEDEASEAHVLSPSDSPETSNTKVPCPSVPVNKERSSELVQRTSSFGAWLSPDAASTHASDIIQETNADGFASHGANKADDNANIATNARSALINFIASRVESSPRKLSVRKHSDPLTESFRNMAKKVLLENESAHSSQRTSEF</sequence>
<dbReference type="GO" id="GO:0003779">
    <property type="term" value="F:actin binding"/>
    <property type="evidence" value="ECO:0007669"/>
    <property type="project" value="UniProtKB-UniRule"/>
</dbReference>
<dbReference type="Gramene" id="TRITD2Av1G022310.2">
    <property type="protein sequence ID" value="TRITD2Av1G022310.2"/>
    <property type="gene ID" value="TRITD2Av1G022310"/>
</dbReference>